<dbReference type="STRING" id="41431.PCC8801_3911"/>
<dbReference type="Pfam" id="PF14076">
    <property type="entry name" value="DUF4258"/>
    <property type="match status" value="1"/>
</dbReference>
<dbReference type="eggNOG" id="ENOG5032Z5Y">
    <property type="taxonomic scope" value="Bacteria"/>
</dbReference>
<evidence type="ECO:0000313" key="2">
    <source>
        <dbReference type="Proteomes" id="UP000008204"/>
    </source>
</evidence>
<keyword evidence="2" id="KW-1185">Reference proteome</keyword>
<sequence length="105" mass="12295">MIIKNIKLAVEMNQIIVSRHAKEEAEADNLRLEEILNSVSNGEIIENYDDDKPYPSCLIYGDNKKQEPIHSVWAYNEDTGYAVLITVYRPSPEKWINWRTRRKTT</sequence>
<accession>B7K532</accession>
<dbReference type="EMBL" id="CP001287">
    <property type="protein sequence ID" value="ACK67858.1"/>
    <property type="molecule type" value="Genomic_DNA"/>
</dbReference>
<gene>
    <name evidence="1" type="ordered locus">PCC8801_3911</name>
</gene>
<dbReference type="AlphaFoldDB" id="B7K532"/>
<dbReference type="KEGG" id="cyp:PCC8801_3911"/>
<dbReference type="OrthoDB" id="9791640at2"/>
<dbReference type="RefSeq" id="WP_012597113.1">
    <property type="nucleotide sequence ID" value="NC_011726.1"/>
</dbReference>
<proteinExistence type="predicted"/>
<protein>
    <recommendedName>
        <fullName evidence="3">DUF4258 domain-containing protein</fullName>
    </recommendedName>
</protein>
<evidence type="ECO:0008006" key="3">
    <source>
        <dbReference type="Google" id="ProtNLM"/>
    </source>
</evidence>
<dbReference type="HOGENOM" id="CLU_161787_0_1_3"/>
<reference evidence="2" key="1">
    <citation type="journal article" date="2011" name="MBio">
        <title>Novel metabolic attributes of the genus Cyanothece, comprising a group of unicellular nitrogen-fixing Cyanobacteria.</title>
        <authorList>
            <person name="Bandyopadhyay A."/>
            <person name="Elvitigala T."/>
            <person name="Welsh E."/>
            <person name="Stockel J."/>
            <person name="Liberton M."/>
            <person name="Min H."/>
            <person name="Sherman L.A."/>
            <person name="Pakrasi H.B."/>
        </authorList>
    </citation>
    <scope>NUCLEOTIDE SEQUENCE [LARGE SCALE GENOMIC DNA]</scope>
    <source>
        <strain evidence="2">PCC 8801</strain>
    </source>
</reference>
<dbReference type="InterPro" id="IPR025354">
    <property type="entry name" value="DUF4258"/>
</dbReference>
<organism evidence="1 2">
    <name type="scientific">Rippkaea orientalis (strain PCC 8801 / RF-1)</name>
    <name type="common">Cyanothece sp. (strain PCC 8801)</name>
    <dbReference type="NCBI Taxonomy" id="41431"/>
    <lineage>
        <taxon>Bacteria</taxon>
        <taxon>Bacillati</taxon>
        <taxon>Cyanobacteriota</taxon>
        <taxon>Cyanophyceae</taxon>
        <taxon>Oscillatoriophycideae</taxon>
        <taxon>Chroococcales</taxon>
        <taxon>Aphanothecaceae</taxon>
        <taxon>Rippkaea</taxon>
        <taxon>Rippkaea orientalis</taxon>
    </lineage>
</organism>
<evidence type="ECO:0000313" key="1">
    <source>
        <dbReference type="EMBL" id="ACK67858.1"/>
    </source>
</evidence>
<name>B7K532_RIPO1</name>
<dbReference type="Proteomes" id="UP000008204">
    <property type="component" value="Chromosome"/>
</dbReference>